<name>A0ABN2IYN2_9MICO</name>
<proteinExistence type="predicted"/>
<comment type="caution">
    <text evidence="2">The sequence shown here is derived from an EMBL/GenBank/DDBJ whole genome shotgun (WGS) entry which is preliminary data.</text>
</comment>
<feature type="transmembrane region" description="Helical" evidence="1">
    <location>
        <begin position="125"/>
        <end position="146"/>
    </location>
</feature>
<feature type="transmembrane region" description="Helical" evidence="1">
    <location>
        <begin position="155"/>
        <end position="180"/>
    </location>
</feature>
<keyword evidence="3" id="KW-1185">Reference proteome</keyword>
<dbReference type="InterPro" id="IPR045382">
    <property type="entry name" value="DUF6529"/>
</dbReference>
<gene>
    <name evidence="2" type="ORF">GCM10009809_07490</name>
</gene>
<accession>A0ABN2IYN2</accession>
<feature type="transmembrane region" description="Helical" evidence="1">
    <location>
        <begin position="58"/>
        <end position="78"/>
    </location>
</feature>
<dbReference type="RefSeq" id="WP_344245821.1">
    <property type="nucleotide sequence ID" value="NZ_BAAAPM010000003.1"/>
</dbReference>
<evidence type="ECO:0000313" key="2">
    <source>
        <dbReference type="EMBL" id="GAA1713781.1"/>
    </source>
</evidence>
<reference evidence="2 3" key="1">
    <citation type="journal article" date="2019" name="Int. J. Syst. Evol. Microbiol.">
        <title>The Global Catalogue of Microorganisms (GCM) 10K type strain sequencing project: providing services to taxonomists for standard genome sequencing and annotation.</title>
        <authorList>
            <consortium name="The Broad Institute Genomics Platform"/>
            <consortium name="The Broad Institute Genome Sequencing Center for Infectious Disease"/>
            <person name="Wu L."/>
            <person name="Ma J."/>
        </authorList>
    </citation>
    <scope>NUCLEOTIDE SEQUENCE [LARGE SCALE GENOMIC DNA]</scope>
    <source>
        <strain evidence="2 3">JCM 15589</strain>
    </source>
</reference>
<keyword evidence="1" id="KW-0472">Membrane</keyword>
<dbReference type="EMBL" id="BAAAPM010000003">
    <property type="protein sequence ID" value="GAA1713781.1"/>
    <property type="molecule type" value="Genomic_DNA"/>
</dbReference>
<keyword evidence="1" id="KW-0812">Transmembrane</keyword>
<evidence type="ECO:0000256" key="1">
    <source>
        <dbReference type="SAM" id="Phobius"/>
    </source>
</evidence>
<organism evidence="2 3">
    <name type="scientific">Isoptericola hypogeus</name>
    <dbReference type="NCBI Taxonomy" id="300179"/>
    <lineage>
        <taxon>Bacteria</taxon>
        <taxon>Bacillati</taxon>
        <taxon>Actinomycetota</taxon>
        <taxon>Actinomycetes</taxon>
        <taxon>Micrococcales</taxon>
        <taxon>Promicromonosporaceae</taxon>
        <taxon>Isoptericola</taxon>
    </lineage>
</organism>
<dbReference type="Proteomes" id="UP001501138">
    <property type="component" value="Unassembled WGS sequence"/>
</dbReference>
<protein>
    <submittedName>
        <fullName evidence="2">DUF6529 family protein</fullName>
    </submittedName>
</protein>
<keyword evidence="1" id="KW-1133">Transmembrane helix</keyword>
<dbReference type="Pfam" id="PF20139">
    <property type="entry name" value="DUF6529"/>
    <property type="match status" value="1"/>
</dbReference>
<evidence type="ECO:0000313" key="3">
    <source>
        <dbReference type="Proteomes" id="UP001501138"/>
    </source>
</evidence>
<sequence>MGETPSSPRATWRWALGAATAAGVAVVAALGAYADAHPGDDAALLTLWFSSMLEMKAWLATGAAALLLVQLVSALAMYGRLPGVRSAPGWVALVHRWSGVAAFGLTLPVAFACVWSIGFEDEPTRVLVHSVAGCLFYGVFTVKMLALRVRGLPPVVLPVLGGLVIALLALVWSTSALWYFSGSTW</sequence>
<feature type="transmembrane region" description="Helical" evidence="1">
    <location>
        <begin position="99"/>
        <end position="119"/>
    </location>
</feature>